<dbReference type="Pfam" id="PF00006">
    <property type="entry name" value="ATP-synt_ab"/>
    <property type="match status" value="1"/>
</dbReference>
<dbReference type="InterPro" id="IPR003593">
    <property type="entry name" value="AAA+_ATPase"/>
</dbReference>
<dbReference type="InterPro" id="IPR041703">
    <property type="entry name" value="Rho_factor_ATP-bd"/>
</dbReference>
<dbReference type="InterPro" id="IPR000194">
    <property type="entry name" value="ATPase_F1/V1/A1_a/bsu_nucl-bd"/>
</dbReference>
<dbReference type="SMART" id="SM00382">
    <property type="entry name" value="AAA"/>
    <property type="match status" value="1"/>
</dbReference>
<keyword evidence="1" id="KW-0804">Transcription</keyword>
<dbReference type="GO" id="GO:0008186">
    <property type="term" value="F:ATP-dependent activity, acting on RNA"/>
    <property type="evidence" value="ECO:0007669"/>
    <property type="project" value="InterPro"/>
</dbReference>
<comment type="caution">
    <text evidence="4">The sequence shown here is derived from an EMBL/GenBank/DDBJ whole genome shotgun (WGS) entry which is preliminary data.</text>
</comment>
<dbReference type="Proteomes" id="UP000228627">
    <property type="component" value="Unassembled WGS sequence"/>
</dbReference>
<dbReference type="NCBIfam" id="NF006886">
    <property type="entry name" value="PRK09376.1"/>
    <property type="match status" value="1"/>
</dbReference>
<dbReference type="PANTHER" id="PTHR46425:SF1">
    <property type="entry name" value="TRANSCRIPTION TERMINATION FACTOR RHO"/>
    <property type="match status" value="1"/>
</dbReference>
<evidence type="ECO:0000259" key="3">
    <source>
        <dbReference type="SMART" id="SM00382"/>
    </source>
</evidence>
<evidence type="ECO:0000313" key="4">
    <source>
        <dbReference type="EMBL" id="PJA22470.1"/>
    </source>
</evidence>
<protein>
    <submittedName>
        <fullName evidence="4">Transcription termination factor Rho</fullName>
    </submittedName>
</protein>
<dbReference type="HAMAP" id="MF_01884">
    <property type="entry name" value="Rho"/>
    <property type="match status" value="1"/>
</dbReference>
<name>A0A2M7W637_9BACT</name>
<reference evidence="5" key="1">
    <citation type="submission" date="2017-09" db="EMBL/GenBank/DDBJ databases">
        <title>Depth-based differentiation of microbial function through sediment-hosted aquifers and enrichment of novel symbionts in the deep terrestrial subsurface.</title>
        <authorList>
            <person name="Probst A.J."/>
            <person name="Ladd B."/>
            <person name="Jarett J.K."/>
            <person name="Geller-Mcgrath D.E."/>
            <person name="Sieber C.M.K."/>
            <person name="Emerson J.B."/>
            <person name="Anantharaman K."/>
            <person name="Thomas B.C."/>
            <person name="Malmstrom R."/>
            <person name="Stieglmeier M."/>
            <person name="Klingl A."/>
            <person name="Woyke T."/>
            <person name="Ryan C.M."/>
            <person name="Banfield J.F."/>
        </authorList>
    </citation>
    <scope>NUCLEOTIDE SEQUENCE [LARGE SCALE GENOMIC DNA]</scope>
</reference>
<dbReference type="GO" id="GO:0005524">
    <property type="term" value="F:ATP binding"/>
    <property type="evidence" value="ECO:0007669"/>
    <property type="project" value="InterPro"/>
</dbReference>
<dbReference type="SUPFAM" id="SSF52540">
    <property type="entry name" value="P-loop containing nucleoside triphosphate hydrolases"/>
    <property type="match status" value="1"/>
</dbReference>
<dbReference type="InterPro" id="IPR004665">
    <property type="entry name" value="Term_rho"/>
</dbReference>
<organism evidence="4 5">
    <name type="scientific">Candidatus Beckwithbacteria bacterium CG_4_10_14_0_2_um_filter_47_25</name>
    <dbReference type="NCBI Taxonomy" id="1974493"/>
    <lineage>
        <taxon>Bacteria</taxon>
        <taxon>Candidatus Beckwithiibacteriota</taxon>
    </lineage>
</organism>
<dbReference type="CDD" id="cd01128">
    <property type="entry name" value="rho_factor_C"/>
    <property type="match status" value="1"/>
</dbReference>
<keyword evidence="1" id="KW-0806">Transcription termination</keyword>
<keyword evidence="2" id="KW-0694">RNA-binding</keyword>
<evidence type="ECO:0000256" key="2">
    <source>
        <dbReference type="ARBA" id="ARBA00022884"/>
    </source>
</evidence>
<dbReference type="PANTHER" id="PTHR46425">
    <property type="entry name" value="TRANSCRIPTION TERMINATION FACTOR RHO"/>
    <property type="match status" value="1"/>
</dbReference>
<dbReference type="InterPro" id="IPR027417">
    <property type="entry name" value="P-loop_NTPase"/>
</dbReference>
<dbReference type="GO" id="GO:0003723">
    <property type="term" value="F:RNA binding"/>
    <property type="evidence" value="ECO:0007669"/>
    <property type="project" value="UniProtKB-KW"/>
</dbReference>
<dbReference type="AlphaFoldDB" id="A0A2M7W637"/>
<dbReference type="EMBL" id="PFQG01000108">
    <property type="protein sequence ID" value="PJA22470.1"/>
    <property type="molecule type" value="Genomic_DNA"/>
</dbReference>
<proteinExistence type="inferred from homology"/>
<sequence>KKLLTRVIDLVAPVGKGQRGLIVSPPKAGKTTVLKEIAEGIAANYPDVVLMAVLVGERPEEVTDIRKHVKGEVAASNFDEAAARQTQVAELALERAKRLVESGKDVVILLDSITRLARAYNLAIPTSGRTLSGGFDPVALYPPKRFFGAARNFENGSSLTILGTALVDTGSRMDELIYEEFKGTGNMELHLSRKLAERRVYPAIDIRRSGTRQEQLLFKDGDYDKIVTMRRMIDVLDENEATMVMLERIAKTKDNAEFLKSLGR</sequence>
<evidence type="ECO:0000313" key="5">
    <source>
        <dbReference type="Proteomes" id="UP000228627"/>
    </source>
</evidence>
<feature type="domain" description="AAA+ ATPase" evidence="3">
    <location>
        <begin position="16"/>
        <end position="210"/>
    </location>
</feature>
<dbReference type="Gene3D" id="3.40.50.300">
    <property type="entry name" value="P-loop containing nucleotide triphosphate hydrolases"/>
    <property type="match status" value="1"/>
</dbReference>
<accession>A0A2M7W637</accession>
<gene>
    <name evidence="4" type="ORF">COX59_02830</name>
</gene>
<keyword evidence="1" id="KW-0805">Transcription regulation</keyword>
<feature type="non-terminal residue" evidence="4">
    <location>
        <position position="1"/>
    </location>
</feature>
<dbReference type="GO" id="GO:0006353">
    <property type="term" value="P:DNA-templated transcription termination"/>
    <property type="evidence" value="ECO:0007669"/>
    <property type="project" value="UniProtKB-KW"/>
</dbReference>
<evidence type="ECO:0000256" key="1">
    <source>
        <dbReference type="ARBA" id="ARBA00022472"/>
    </source>
</evidence>